<feature type="domain" description="Cupin type-2" evidence="2">
    <location>
        <begin position="66"/>
        <end position="135"/>
    </location>
</feature>
<keyword evidence="1" id="KW-0732">Signal</keyword>
<gene>
    <name evidence="3" type="ORF">GONAM_26_00140</name>
</gene>
<proteinExistence type="predicted"/>
<organism evidence="3 4">
    <name type="scientific">Gordonia namibiensis NBRC 108229</name>
    <dbReference type="NCBI Taxonomy" id="1208314"/>
    <lineage>
        <taxon>Bacteria</taxon>
        <taxon>Bacillati</taxon>
        <taxon>Actinomycetota</taxon>
        <taxon>Actinomycetes</taxon>
        <taxon>Mycobacteriales</taxon>
        <taxon>Gordoniaceae</taxon>
        <taxon>Gordonia</taxon>
    </lineage>
</organism>
<evidence type="ECO:0000313" key="3">
    <source>
        <dbReference type="EMBL" id="GAC01434.1"/>
    </source>
</evidence>
<accession>K6VYW2</accession>
<keyword evidence="4" id="KW-1185">Reference proteome</keyword>
<evidence type="ECO:0000259" key="2">
    <source>
        <dbReference type="Pfam" id="PF07883"/>
    </source>
</evidence>
<feature type="signal peptide" evidence="1">
    <location>
        <begin position="1"/>
        <end position="29"/>
    </location>
</feature>
<dbReference type="InterPro" id="IPR014710">
    <property type="entry name" value="RmlC-like_jellyroll"/>
</dbReference>
<dbReference type="InterPro" id="IPR013096">
    <property type="entry name" value="Cupin_2"/>
</dbReference>
<comment type="caution">
    <text evidence="3">The sequence shown here is derived from an EMBL/GenBank/DDBJ whole genome shotgun (WGS) entry which is preliminary data.</text>
</comment>
<name>K6VYW2_9ACTN</name>
<reference evidence="3 4" key="1">
    <citation type="submission" date="2012-08" db="EMBL/GenBank/DDBJ databases">
        <title>Whole genome shotgun sequence of Gordonia namibiensis NBRC 108229.</title>
        <authorList>
            <person name="Isaki-Nakamura S."/>
            <person name="Hosoyama A."/>
            <person name="Tsuchikane K."/>
            <person name="Katsumata H."/>
            <person name="Baba S."/>
            <person name="Yamazaki S."/>
            <person name="Fujita N."/>
        </authorList>
    </citation>
    <scope>NUCLEOTIDE SEQUENCE [LARGE SCALE GENOMIC DNA]</scope>
    <source>
        <strain evidence="3 4">NBRC 108229</strain>
    </source>
</reference>
<protein>
    <recommendedName>
        <fullName evidence="2">Cupin type-2 domain-containing protein</fullName>
    </recommendedName>
</protein>
<dbReference type="Gene3D" id="2.60.120.10">
    <property type="entry name" value="Jelly Rolls"/>
    <property type="match status" value="1"/>
</dbReference>
<dbReference type="SUPFAM" id="SSF51182">
    <property type="entry name" value="RmlC-like cupins"/>
    <property type="match status" value="1"/>
</dbReference>
<dbReference type="EMBL" id="BAHE01000026">
    <property type="protein sequence ID" value="GAC01434.1"/>
    <property type="molecule type" value="Genomic_DNA"/>
</dbReference>
<sequence>MTPTIRTVTGGVVAAAALLVPALVGPATANATTSTGVSSKTLAQTEIPAGLLPFVPQGVDIEVKETTIAPGGTTGWHHHDGETFAFVRQGTLTHPESDCTPTIYPAGSIFSDPPGEKHVHEGKNVGDVPVVIVFLYLTPPGKPLSQDLPAPACAES</sequence>
<dbReference type="Proteomes" id="UP000035058">
    <property type="component" value="Unassembled WGS sequence"/>
</dbReference>
<dbReference type="RefSeq" id="WP_006867603.1">
    <property type="nucleotide sequence ID" value="NZ_BAHE01000026.1"/>
</dbReference>
<dbReference type="InterPro" id="IPR011051">
    <property type="entry name" value="RmlC_Cupin_sf"/>
</dbReference>
<dbReference type="Pfam" id="PF07883">
    <property type="entry name" value="Cupin_2"/>
    <property type="match status" value="1"/>
</dbReference>
<evidence type="ECO:0000256" key="1">
    <source>
        <dbReference type="SAM" id="SignalP"/>
    </source>
</evidence>
<dbReference type="AlphaFoldDB" id="K6VYW2"/>
<evidence type="ECO:0000313" key="4">
    <source>
        <dbReference type="Proteomes" id="UP000035058"/>
    </source>
</evidence>
<feature type="chain" id="PRO_5038783104" description="Cupin type-2 domain-containing protein" evidence="1">
    <location>
        <begin position="30"/>
        <end position="156"/>
    </location>
</feature>